<evidence type="ECO:0000313" key="2">
    <source>
        <dbReference type="EMBL" id="NVD40303.1"/>
    </source>
</evidence>
<dbReference type="EMBL" id="JABWDU010000003">
    <property type="protein sequence ID" value="NVD40303.1"/>
    <property type="molecule type" value="Genomic_DNA"/>
</dbReference>
<proteinExistence type="predicted"/>
<dbReference type="AlphaFoldDB" id="A0A7Y6Q749"/>
<dbReference type="InterPro" id="IPR054189">
    <property type="entry name" value="DUF6894"/>
</dbReference>
<dbReference type="Proteomes" id="UP000520198">
    <property type="component" value="Unassembled WGS sequence"/>
</dbReference>
<evidence type="ECO:0000259" key="1">
    <source>
        <dbReference type="Pfam" id="PF21834"/>
    </source>
</evidence>
<dbReference type="Pfam" id="PF21834">
    <property type="entry name" value="DUF6894"/>
    <property type="match status" value="1"/>
</dbReference>
<accession>A0A7Y6Q749</accession>
<organism evidence="2 3">
    <name type="scientific">Ensifer oleiphilus</name>
    <dbReference type="NCBI Taxonomy" id="2742698"/>
    <lineage>
        <taxon>Bacteria</taxon>
        <taxon>Pseudomonadati</taxon>
        <taxon>Pseudomonadota</taxon>
        <taxon>Alphaproteobacteria</taxon>
        <taxon>Hyphomicrobiales</taxon>
        <taxon>Rhizobiaceae</taxon>
        <taxon>Sinorhizobium/Ensifer group</taxon>
        <taxon>Ensifer</taxon>
    </lineage>
</organism>
<dbReference type="RefSeq" id="WP_176353798.1">
    <property type="nucleotide sequence ID" value="NZ_JABWDU010000003.1"/>
</dbReference>
<reference evidence="2 3" key="1">
    <citation type="submission" date="2020-06" db="EMBL/GenBank/DDBJ databases">
        <authorList>
            <person name="Grouzdev D.S."/>
        </authorList>
    </citation>
    <scope>NUCLEOTIDE SEQUENCE [LARGE SCALE GENOMIC DNA]</scope>
    <source>
        <strain evidence="2 3">HO-A22</strain>
    </source>
</reference>
<protein>
    <recommendedName>
        <fullName evidence="1">DUF6894 domain-containing protein</fullName>
    </recommendedName>
</protein>
<sequence length="98" mass="11093">MSEIMQRYLFHIHLAGATSRDSVGTLLPDDSQAVEHGRLIADEIAEEDDYRGVIVAVENAEGRLLARLTASRAMPPWLIARSRFEHAWAEMRIDFSKL</sequence>
<gene>
    <name evidence="2" type="ORF">HT585_15650</name>
</gene>
<keyword evidence="3" id="KW-1185">Reference proteome</keyword>
<name>A0A7Y6Q749_9HYPH</name>
<evidence type="ECO:0000313" key="3">
    <source>
        <dbReference type="Proteomes" id="UP000520198"/>
    </source>
</evidence>
<feature type="domain" description="DUF6894" evidence="1">
    <location>
        <begin position="7"/>
        <end position="69"/>
    </location>
</feature>
<comment type="caution">
    <text evidence="2">The sequence shown here is derived from an EMBL/GenBank/DDBJ whole genome shotgun (WGS) entry which is preliminary data.</text>
</comment>